<feature type="domain" description="Teneurin-like YD-shell" evidence="3">
    <location>
        <begin position="510"/>
        <end position="585"/>
    </location>
</feature>
<dbReference type="NCBIfam" id="TIGR01643">
    <property type="entry name" value="YD_repeat_2x"/>
    <property type="match status" value="14"/>
</dbReference>
<keyword evidence="1" id="KW-0677">Repeat</keyword>
<dbReference type="EMBL" id="JAPMOU010000134">
    <property type="protein sequence ID" value="MDE1466071.1"/>
    <property type="molecule type" value="Genomic_DNA"/>
</dbReference>
<dbReference type="PANTHER" id="PTHR32305:SF15">
    <property type="entry name" value="PROTEIN RHSA-RELATED"/>
    <property type="match status" value="1"/>
</dbReference>
<keyword evidence="5" id="KW-1185">Reference proteome</keyword>
<sequence length="836" mass="94666">QGPEKIFRLTGSASNKQGQLVGIRDNCDNTIQITHGNDEQPTKLTTSWGQAAWFYHDPQGRIIAITRGQDSETPPDTQPVVQYQYDRHGDLVAVLDALGHGEKYAYNNHIIIQRTLKSGFNFYFEWDQYTPQGKCVRNWGDNGIYDYQFAWFPEENRSTATDSRGAITQYSYNDNGQIISETDPLGGVTEHQYDDAGNVVSTVDPAGNTTLYEYNLDGLLIKVTDPEGNSHAIEYDDEGRPTTLTDPLGNRWSRQYDERGLLVKTLDPEANQTQIDYNALGLPVQITDAMGNARQLQWNEQAQLISQTDAEGQITQYRYDQLGQVVASQDSQGAQTYYQYDALGQPIAAQLPNGKQIKLTYNSAGQLTAFTDEVGRTTQYEYEGLAQVKKRIDPVGQVFEYFYDTERNLTGLKNENGETYQLIYDLNENLIQEVGFDGREQYYEYNKSGQLIKHIDGPRLPTSEPKTADATETTSTTESPDQPSIPITEFKRNKLGLLIEKQTSDGEVSTFQYDAAGRLTEANNSHRKLSFTYNALGLLIEESQDNQIISHGYNPLGNRISTTLPDGQSINYRYTPDGLFTDVALNGQLITQVRRDNQGREVNRIQGVVESQFEYDIMGRLTRHRVGSRETRQLIIQREYGYDNAGNLALIKDLKKGETQFQYDALDRLTVVNGIIKESFAHDPAGTILAQTDQPNGQSQGNRLLFQGDRHFAYDSRGNLTAEKRGKHGKLVTRYTYNHANQLIKVENAKQTSEFTYDALGRRVSKKDNFGETQFLWNGDVLLSETRQNIHKTYLYEPESFRPLALVQDNQVYFYHLDHLGTPQEISDARGNIVWS</sequence>
<proteinExistence type="predicted"/>
<organism evidence="4 5">
    <name type="scientific">Spartinivicinus poritis</name>
    <dbReference type="NCBI Taxonomy" id="2994640"/>
    <lineage>
        <taxon>Bacteria</taxon>
        <taxon>Pseudomonadati</taxon>
        <taxon>Pseudomonadota</taxon>
        <taxon>Gammaproteobacteria</taxon>
        <taxon>Oceanospirillales</taxon>
        <taxon>Zooshikellaceae</taxon>
        <taxon>Spartinivicinus</taxon>
    </lineage>
</organism>
<evidence type="ECO:0000313" key="5">
    <source>
        <dbReference type="Proteomes" id="UP001528823"/>
    </source>
</evidence>
<dbReference type="Pfam" id="PF05593">
    <property type="entry name" value="RHS_repeat"/>
    <property type="match status" value="1"/>
</dbReference>
<dbReference type="Gene3D" id="2.180.10.10">
    <property type="entry name" value="RHS repeat-associated core"/>
    <property type="match status" value="2"/>
</dbReference>
<dbReference type="Proteomes" id="UP001528823">
    <property type="component" value="Unassembled WGS sequence"/>
</dbReference>
<dbReference type="PANTHER" id="PTHR32305">
    <property type="match status" value="1"/>
</dbReference>
<evidence type="ECO:0000256" key="2">
    <source>
        <dbReference type="SAM" id="MobiDB-lite"/>
    </source>
</evidence>
<dbReference type="InterPro" id="IPR031325">
    <property type="entry name" value="RHS_repeat"/>
</dbReference>
<evidence type="ECO:0000256" key="1">
    <source>
        <dbReference type="ARBA" id="ARBA00022737"/>
    </source>
</evidence>
<feature type="domain" description="Teneurin-like YD-shell" evidence="3">
    <location>
        <begin position="269"/>
        <end position="442"/>
    </location>
</feature>
<feature type="non-terminal residue" evidence="4">
    <location>
        <position position="1"/>
    </location>
</feature>
<name>A0ABT5UI79_9GAMM</name>
<accession>A0ABT5UI79</accession>
<protein>
    <submittedName>
        <fullName evidence="4">RHS domain-containing protein</fullName>
    </submittedName>
</protein>
<reference evidence="4 5" key="1">
    <citation type="submission" date="2022-11" db="EMBL/GenBank/DDBJ databases">
        <title>Spartinivicinus poritis sp. nov., isolated from scleractinian coral Porites lutea.</title>
        <authorList>
            <person name="Zhang G."/>
            <person name="Cai L."/>
            <person name="Wei Q."/>
        </authorList>
    </citation>
    <scope>NUCLEOTIDE SEQUENCE [LARGE SCALE GENOMIC DNA]</scope>
    <source>
        <strain evidence="4 5">A2-2</strain>
    </source>
</reference>
<dbReference type="InterPro" id="IPR056823">
    <property type="entry name" value="TEN-like_YD-shell"/>
</dbReference>
<gene>
    <name evidence="4" type="ORF">ORQ98_29385</name>
</gene>
<dbReference type="InterPro" id="IPR006530">
    <property type="entry name" value="YD"/>
</dbReference>
<feature type="region of interest" description="Disordered" evidence="2">
    <location>
        <begin position="454"/>
        <end position="486"/>
    </location>
</feature>
<evidence type="ECO:0000259" key="3">
    <source>
        <dbReference type="Pfam" id="PF25023"/>
    </source>
</evidence>
<evidence type="ECO:0000313" key="4">
    <source>
        <dbReference type="EMBL" id="MDE1466071.1"/>
    </source>
</evidence>
<feature type="compositionally biased region" description="Low complexity" evidence="2">
    <location>
        <begin position="468"/>
        <end position="481"/>
    </location>
</feature>
<feature type="non-terminal residue" evidence="4">
    <location>
        <position position="836"/>
    </location>
</feature>
<comment type="caution">
    <text evidence="4">The sequence shown here is derived from an EMBL/GenBank/DDBJ whole genome shotgun (WGS) entry which is preliminary data.</text>
</comment>
<dbReference type="InterPro" id="IPR050708">
    <property type="entry name" value="T6SS_VgrG/RHS"/>
</dbReference>
<dbReference type="Pfam" id="PF25023">
    <property type="entry name" value="TEN_YD-shell"/>
    <property type="match status" value="3"/>
</dbReference>
<dbReference type="SUPFAM" id="SSF50960">
    <property type="entry name" value="TolB, C-terminal domain"/>
    <property type="match status" value="1"/>
</dbReference>
<feature type="domain" description="Teneurin-like YD-shell" evidence="3">
    <location>
        <begin position="607"/>
        <end position="834"/>
    </location>
</feature>
<dbReference type="RefSeq" id="WP_274692367.1">
    <property type="nucleotide sequence ID" value="NZ_JAPMOU010000134.1"/>
</dbReference>